<gene>
    <name evidence="2" type="ORF">TVAG_352910</name>
</gene>
<protein>
    <submittedName>
        <fullName evidence="2">Uncharacterized protein</fullName>
    </submittedName>
</protein>
<proteinExistence type="predicted"/>
<accession>A2GBQ7</accession>
<dbReference type="VEuPathDB" id="TrichDB:TVAG_352910"/>
<evidence type="ECO:0000313" key="3">
    <source>
        <dbReference type="Proteomes" id="UP000001542"/>
    </source>
</evidence>
<name>A2GBQ7_TRIV3</name>
<feature type="compositionally biased region" description="Low complexity" evidence="1">
    <location>
        <begin position="1"/>
        <end position="20"/>
    </location>
</feature>
<keyword evidence="3" id="KW-1185">Reference proteome</keyword>
<dbReference type="AlphaFoldDB" id="A2GBQ7"/>
<evidence type="ECO:0000256" key="1">
    <source>
        <dbReference type="SAM" id="MobiDB-lite"/>
    </source>
</evidence>
<reference evidence="2" key="2">
    <citation type="journal article" date="2007" name="Science">
        <title>Draft genome sequence of the sexually transmitted pathogen Trichomonas vaginalis.</title>
        <authorList>
            <person name="Carlton J.M."/>
            <person name="Hirt R.P."/>
            <person name="Silva J.C."/>
            <person name="Delcher A.L."/>
            <person name="Schatz M."/>
            <person name="Zhao Q."/>
            <person name="Wortman J.R."/>
            <person name="Bidwell S.L."/>
            <person name="Alsmark U.C.M."/>
            <person name="Besteiro S."/>
            <person name="Sicheritz-Ponten T."/>
            <person name="Noel C.J."/>
            <person name="Dacks J.B."/>
            <person name="Foster P.G."/>
            <person name="Simillion C."/>
            <person name="Van de Peer Y."/>
            <person name="Miranda-Saavedra D."/>
            <person name="Barton G.J."/>
            <person name="Westrop G.D."/>
            <person name="Mueller S."/>
            <person name="Dessi D."/>
            <person name="Fiori P.L."/>
            <person name="Ren Q."/>
            <person name="Paulsen I."/>
            <person name="Zhang H."/>
            <person name="Bastida-Corcuera F.D."/>
            <person name="Simoes-Barbosa A."/>
            <person name="Brown M.T."/>
            <person name="Hayes R.D."/>
            <person name="Mukherjee M."/>
            <person name="Okumura C.Y."/>
            <person name="Schneider R."/>
            <person name="Smith A.J."/>
            <person name="Vanacova S."/>
            <person name="Villalvazo M."/>
            <person name="Haas B.J."/>
            <person name="Pertea M."/>
            <person name="Feldblyum T.V."/>
            <person name="Utterback T.R."/>
            <person name="Shu C.L."/>
            <person name="Osoegawa K."/>
            <person name="de Jong P.J."/>
            <person name="Hrdy I."/>
            <person name="Horvathova L."/>
            <person name="Zubacova Z."/>
            <person name="Dolezal P."/>
            <person name="Malik S.B."/>
            <person name="Logsdon J.M. Jr."/>
            <person name="Henze K."/>
            <person name="Gupta A."/>
            <person name="Wang C.C."/>
            <person name="Dunne R.L."/>
            <person name="Upcroft J.A."/>
            <person name="Upcroft P."/>
            <person name="White O."/>
            <person name="Salzberg S.L."/>
            <person name="Tang P."/>
            <person name="Chiu C.-H."/>
            <person name="Lee Y.-S."/>
            <person name="Embley T.M."/>
            <person name="Coombs G.H."/>
            <person name="Mottram J.C."/>
            <person name="Tachezy J."/>
            <person name="Fraser-Liggett C.M."/>
            <person name="Johnson P.J."/>
        </authorList>
    </citation>
    <scope>NUCLEOTIDE SEQUENCE [LARGE SCALE GENOMIC DNA]</scope>
    <source>
        <strain evidence="2">G3</strain>
    </source>
</reference>
<sequence length="71" mass="7660">MSNRQRTTSSTRSSQASGTRNSQTPRSSQAFVQNPCSNTNFYSNCAPFTIRKGTCCNRANSSSSTGKRDSG</sequence>
<dbReference type="EMBL" id="DS114954">
    <property type="protein sequence ID" value="EAX85407.1"/>
    <property type="molecule type" value="Genomic_DNA"/>
</dbReference>
<evidence type="ECO:0000313" key="2">
    <source>
        <dbReference type="EMBL" id="EAX85407.1"/>
    </source>
</evidence>
<dbReference type="Proteomes" id="UP000001542">
    <property type="component" value="Unassembled WGS sequence"/>
</dbReference>
<feature type="compositionally biased region" description="Polar residues" evidence="1">
    <location>
        <begin position="21"/>
        <end position="34"/>
    </location>
</feature>
<organism evidence="2 3">
    <name type="scientific">Trichomonas vaginalis (strain ATCC PRA-98 / G3)</name>
    <dbReference type="NCBI Taxonomy" id="412133"/>
    <lineage>
        <taxon>Eukaryota</taxon>
        <taxon>Metamonada</taxon>
        <taxon>Parabasalia</taxon>
        <taxon>Trichomonadida</taxon>
        <taxon>Trichomonadidae</taxon>
        <taxon>Trichomonas</taxon>
    </lineage>
</organism>
<dbReference type="KEGG" id="tva:4743050"/>
<feature type="region of interest" description="Disordered" evidence="1">
    <location>
        <begin position="1"/>
        <end position="34"/>
    </location>
</feature>
<dbReference type="InParanoid" id="A2GBQ7"/>
<reference evidence="2" key="1">
    <citation type="submission" date="2006-10" db="EMBL/GenBank/DDBJ databases">
        <authorList>
            <person name="Amadeo P."/>
            <person name="Zhao Q."/>
            <person name="Wortman J."/>
            <person name="Fraser-Liggett C."/>
            <person name="Carlton J."/>
        </authorList>
    </citation>
    <scope>NUCLEOTIDE SEQUENCE</scope>
    <source>
        <strain evidence="2">G3</strain>
    </source>
</reference>